<organism evidence="3 4">
    <name type="scientific">Flavobacterium plurextorum</name>
    <dbReference type="NCBI Taxonomy" id="1114867"/>
    <lineage>
        <taxon>Bacteria</taxon>
        <taxon>Pseudomonadati</taxon>
        <taxon>Bacteroidota</taxon>
        <taxon>Flavobacteriia</taxon>
        <taxon>Flavobacteriales</taxon>
        <taxon>Flavobacteriaceae</taxon>
        <taxon>Flavobacterium</taxon>
    </lineage>
</organism>
<dbReference type="SUPFAM" id="SSF53756">
    <property type="entry name" value="UDP-Glycosyltransferase/glycogen phosphorylase"/>
    <property type="match status" value="1"/>
</dbReference>
<gene>
    <name evidence="3" type="ORF">B0A81_15350</name>
</gene>
<accession>A0ABX4CRW2</accession>
<evidence type="ECO:0000256" key="1">
    <source>
        <dbReference type="ARBA" id="ARBA00022679"/>
    </source>
</evidence>
<dbReference type="RefSeq" id="WP_089058835.1">
    <property type="nucleotide sequence ID" value="NZ_MUHD01000028.1"/>
</dbReference>
<keyword evidence="1" id="KW-0808">Transferase</keyword>
<dbReference type="PANTHER" id="PTHR46401:SF2">
    <property type="entry name" value="GLYCOSYLTRANSFERASE WBBK-RELATED"/>
    <property type="match status" value="1"/>
</dbReference>
<reference evidence="3 4" key="1">
    <citation type="submission" date="2016-11" db="EMBL/GenBank/DDBJ databases">
        <title>Whole genomes of Flavobacteriaceae.</title>
        <authorList>
            <person name="Stine C."/>
            <person name="Li C."/>
            <person name="Tadesse D."/>
        </authorList>
    </citation>
    <scope>NUCLEOTIDE SEQUENCE [LARGE SCALE GENOMIC DNA]</scope>
    <source>
        <strain evidence="3 4">CCUG 60112</strain>
    </source>
</reference>
<dbReference type="PANTHER" id="PTHR46401">
    <property type="entry name" value="GLYCOSYLTRANSFERASE WBBK-RELATED"/>
    <property type="match status" value="1"/>
</dbReference>
<name>A0ABX4CRW2_9FLAO</name>
<dbReference type="Proteomes" id="UP000198381">
    <property type="component" value="Unassembled WGS sequence"/>
</dbReference>
<comment type="caution">
    <text evidence="3">The sequence shown here is derived from an EMBL/GenBank/DDBJ whole genome shotgun (WGS) entry which is preliminary data.</text>
</comment>
<dbReference type="Gene3D" id="3.40.50.2000">
    <property type="entry name" value="Glycogen Phosphorylase B"/>
    <property type="match status" value="2"/>
</dbReference>
<dbReference type="Pfam" id="PF00534">
    <property type="entry name" value="Glycos_transf_1"/>
    <property type="match status" value="1"/>
</dbReference>
<dbReference type="InterPro" id="IPR001296">
    <property type="entry name" value="Glyco_trans_1"/>
</dbReference>
<proteinExistence type="predicted"/>
<evidence type="ECO:0000259" key="2">
    <source>
        <dbReference type="Pfam" id="PF00534"/>
    </source>
</evidence>
<keyword evidence="4" id="KW-1185">Reference proteome</keyword>
<sequence length="360" mass="42187">MGTDKKEIKITYLGYNNMYKHKRGVENVIDIQSQAYAGSFHYYIHWDTRTKVYRYNNLLCIAVKKDAIAWILVLNSVLSKIKKRDKQILIHSHNPLMSIVSKFQTDLFTVHDGLYYLAKSVKHKFKDVFYVLENFMYKRSKMIHFISNYSKSQSLFPLKSKKFVVIPNTSHYECMALEYLQSKENIDSFFNEGKFKIFIVRSIEERARIDLILETALALVDENVEIIIGGKGPLLNYYKQKIEELELTNIQLLGYVSDEKLLMLYSQCDLVVMPAEFGEGFGLPMIEGYLFDKPVIASNKCAIPEFIFSDAYLFENNVESLLQKIKFVKNGEKENYKDYYERRFSNKINAEEMVKLYNSL</sequence>
<dbReference type="EMBL" id="MUHD01000028">
    <property type="protein sequence ID" value="OXB05324.1"/>
    <property type="molecule type" value="Genomic_DNA"/>
</dbReference>
<protein>
    <recommendedName>
        <fullName evidence="2">Glycosyl transferase family 1 domain-containing protein</fullName>
    </recommendedName>
</protein>
<feature type="domain" description="Glycosyl transferase family 1" evidence="2">
    <location>
        <begin position="187"/>
        <end position="337"/>
    </location>
</feature>
<evidence type="ECO:0000313" key="3">
    <source>
        <dbReference type="EMBL" id="OXB05324.1"/>
    </source>
</evidence>
<evidence type="ECO:0000313" key="4">
    <source>
        <dbReference type="Proteomes" id="UP000198381"/>
    </source>
</evidence>